<organism evidence="2 3">
    <name type="scientific">Cercospora kikuchii</name>
    <dbReference type="NCBI Taxonomy" id="84275"/>
    <lineage>
        <taxon>Eukaryota</taxon>
        <taxon>Fungi</taxon>
        <taxon>Dikarya</taxon>
        <taxon>Ascomycota</taxon>
        <taxon>Pezizomycotina</taxon>
        <taxon>Dothideomycetes</taxon>
        <taxon>Dothideomycetidae</taxon>
        <taxon>Mycosphaerellales</taxon>
        <taxon>Mycosphaerellaceae</taxon>
        <taxon>Cercospora</taxon>
    </lineage>
</organism>
<protein>
    <recommendedName>
        <fullName evidence="4">Apple domain-containing protein</fullName>
    </recommendedName>
</protein>
<dbReference type="EMBL" id="BOLY01000001">
    <property type="protein sequence ID" value="GIZ37044.1"/>
    <property type="molecule type" value="Genomic_DNA"/>
</dbReference>
<evidence type="ECO:0008006" key="4">
    <source>
        <dbReference type="Google" id="ProtNLM"/>
    </source>
</evidence>
<feature type="chain" id="PRO_5040516958" description="Apple domain-containing protein" evidence="1">
    <location>
        <begin position="20"/>
        <end position="359"/>
    </location>
</feature>
<dbReference type="GeneID" id="68286082"/>
<reference evidence="2 3" key="1">
    <citation type="submission" date="2021-01" db="EMBL/GenBank/DDBJ databases">
        <title>Cercospora kikuchii MAFF 305040 whole genome shotgun sequence.</title>
        <authorList>
            <person name="Kashiwa T."/>
            <person name="Suzuki T."/>
        </authorList>
    </citation>
    <scope>NUCLEOTIDE SEQUENCE [LARGE SCALE GENOMIC DNA]</scope>
    <source>
        <strain evidence="2 3">MAFF 305040</strain>
    </source>
</reference>
<keyword evidence="3" id="KW-1185">Reference proteome</keyword>
<proteinExistence type="predicted"/>
<dbReference type="RefSeq" id="XP_044651531.1">
    <property type="nucleotide sequence ID" value="XM_044795596.1"/>
</dbReference>
<dbReference type="Proteomes" id="UP000825890">
    <property type="component" value="Unassembled WGS sequence"/>
</dbReference>
<comment type="caution">
    <text evidence="2">The sequence shown here is derived from an EMBL/GenBank/DDBJ whole genome shotgun (WGS) entry which is preliminary data.</text>
</comment>
<evidence type="ECO:0000313" key="2">
    <source>
        <dbReference type="EMBL" id="GIZ37044.1"/>
    </source>
</evidence>
<dbReference type="AlphaFoldDB" id="A0A9P3C402"/>
<evidence type="ECO:0000313" key="3">
    <source>
        <dbReference type="Proteomes" id="UP000825890"/>
    </source>
</evidence>
<evidence type="ECO:0000256" key="1">
    <source>
        <dbReference type="SAM" id="SignalP"/>
    </source>
</evidence>
<name>A0A9P3C402_9PEZI</name>
<dbReference type="OrthoDB" id="3649437at2759"/>
<accession>A0A9P3C402</accession>
<keyword evidence="1" id="KW-0732">Signal</keyword>
<gene>
    <name evidence="2" type="ORF">CKM354_000050700</name>
</gene>
<feature type="signal peptide" evidence="1">
    <location>
        <begin position="1"/>
        <end position="19"/>
    </location>
</feature>
<sequence>MATLRNFALAVSLIGFVLAQDTPLPPASETTAATSSPTTTAVQCGGANSANGTIYSDTSSGINKTFIIECGVDYTTTANELLAYLTVSGPVELLLSSCISLCANTAGCVDLSLTGRACLLKSSIAGRNAVPREDDFGGARLLSPLPEVASVQSASAETTSAETAFVETGSGETAATDYLTSTSSSSTSTLTYSTATTTVHYAPSATPNDPNWILTPLPYAPWMDLPPTSSRTILASSTVSSGSPTAALSSATTCRPDTTPSCPACNRRFMTIEDPDNTDNAYGFRIQCGTEYLGGSMDGGGEGYRGPRGFRFCVEDCAYTPGCVAVAYDYAAGVCSFSSTTDGGSNANSSIWGAFSLDY</sequence>